<keyword evidence="1" id="KW-0808">Transferase</keyword>
<gene>
    <name evidence="1" type="ORF">DEQ80_08260</name>
</gene>
<protein>
    <submittedName>
        <fullName evidence="1">Glycosyl transferase family 1</fullName>
    </submittedName>
</protein>
<evidence type="ECO:0000313" key="1">
    <source>
        <dbReference type="EMBL" id="HCE17838.1"/>
    </source>
</evidence>
<dbReference type="EMBL" id="DPBP01000032">
    <property type="protein sequence ID" value="HCE17838.1"/>
    <property type="molecule type" value="Genomic_DNA"/>
</dbReference>
<proteinExistence type="predicted"/>
<sequence>MKILLSAYACEPGKGSEPGVGWNVARAVAAEHEVWVLTRANNCPAIEAALARNPQPGLHFAYYDLPPRLRGWKHGQRGVHLYYLLWQVGAAAVARELHARVGFDVAHHVTFVNYYWPTAVDGLGVPFLWGPVGGGESAPRNFWPGLGARGAAFEAVRELNRWLAECNPQVRAAARHAGLALATTPETAARL</sequence>
<organism evidence="1 2">
    <name type="scientific">Anaerolinea thermolimosa</name>
    <dbReference type="NCBI Taxonomy" id="229919"/>
    <lineage>
        <taxon>Bacteria</taxon>
        <taxon>Bacillati</taxon>
        <taxon>Chloroflexota</taxon>
        <taxon>Anaerolineae</taxon>
        <taxon>Anaerolineales</taxon>
        <taxon>Anaerolineaceae</taxon>
        <taxon>Anaerolinea</taxon>
    </lineage>
</organism>
<name>A0A3D1JJ93_9CHLR</name>
<accession>A0A3D1JJ93</accession>
<dbReference type="STRING" id="229919.GCA_001050195_02611"/>
<dbReference type="SUPFAM" id="SSF53756">
    <property type="entry name" value="UDP-Glycosyltransferase/glycogen phosphorylase"/>
    <property type="match status" value="1"/>
</dbReference>
<evidence type="ECO:0000313" key="2">
    <source>
        <dbReference type="Proteomes" id="UP000264141"/>
    </source>
</evidence>
<reference evidence="1 2" key="1">
    <citation type="journal article" date="2018" name="Nat. Biotechnol.">
        <title>A standardized bacterial taxonomy based on genome phylogeny substantially revises the tree of life.</title>
        <authorList>
            <person name="Parks D.H."/>
            <person name="Chuvochina M."/>
            <person name="Waite D.W."/>
            <person name="Rinke C."/>
            <person name="Skarshewski A."/>
            <person name="Chaumeil P.A."/>
            <person name="Hugenholtz P."/>
        </authorList>
    </citation>
    <scope>NUCLEOTIDE SEQUENCE [LARGE SCALE GENOMIC DNA]</scope>
    <source>
        <strain evidence="1">UBA8781</strain>
    </source>
</reference>
<feature type="non-terminal residue" evidence="1">
    <location>
        <position position="191"/>
    </location>
</feature>
<dbReference type="GO" id="GO:0016740">
    <property type="term" value="F:transferase activity"/>
    <property type="evidence" value="ECO:0007669"/>
    <property type="project" value="UniProtKB-KW"/>
</dbReference>
<dbReference type="AlphaFoldDB" id="A0A3D1JJ93"/>
<comment type="caution">
    <text evidence="1">The sequence shown here is derived from an EMBL/GenBank/DDBJ whole genome shotgun (WGS) entry which is preliminary data.</text>
</comment>
<dbReference type="Proteomes" id="UP000264141">
    <property type="component" value="Unassembled WGS sequence"/>
</dbReference>